<keyword evidence="1" id="KW-0472">Membrane</keyword>
<dbReference type="EMBL" id="BFAV01000138">
    <property type="protein sequence ID" value="GBF34324.1"/>
    <property type="molecule type" value="Genomic_DNA"/>
</dbReference>
<evidence type="ECO:0000256" key="1">
    <source>
        <dbReference type="SAM" id="Phobius"/>
    </source>
</evidence>
<accession>A0A2L2XE94</accession>
<reference evidence="3" key="1">
    <citation type="submission" date="2018-02" db="EMBL/GenBank/DDBJ databases">
        <title>Genome sequence of Desulfocucumis palustris strain NAW-5.</title>
        <authorList>
            <person name="Watanabe M."/>
            <person name="Kojima H."/>
            <person name="Fukui M."/>
        </authorList>
    </citation>
    <scope>NUCLEOTIDE SEQUENCE [LARGE SCALE GENOMIC DNA]</scope>
    <source>
        <strain evidence="3">NAW-5</strain>
    </source>
</reference>
<dbReference type="AlphaFoldDB" id="A0A2L2XE94"/>
<dbReference type="Proteomes" id="UP000239549">
    <property type="component" value="Unassembled WGS sequence"/>
</dbReference>
<evidence type="ECO:0000313" key="3">
    <source>
        <dbReference type="Proteomes" id="UP000239549"/>
    </source>
</evidence>
<dbReference type="NCBIfam" id="TIGR04223">
    <property type="entry name" value="quorum_AgrD"/>
    <property type="match status" value="1"/>
</dbReference>
<organism evidence="2 3">
    <name type="scientific">Desulfocucumis palustris</name>
    <dbReference type="NCBI Taxonomy" id="1898651"/>
    <lineage>
        <taxon>Bacteria</taxon>
        <taxon>Bacillati</taxon>
        <taxon>Bacillota</taxon>
        <taxon>Clostridia</taxon>
        <taxon>Eubacteriales</taxon>
        <taxon>Desulfocucumaceae</taxon>
        <taxon>Desulfocucumis</taxon>
    </lineage>
</organism>
<dbReference type="RefSeq" id="WP_104372607.1">
    <property type="nucleotide sequence ID" value="NZ_BFAV01000138.1"/>
</dbReference>
<sequence length="42" mass="4758">MKKILPFLYGMVTSVALFAAFIGVRPTSWGDLYQPEIPEELK</sequence>
<feature type="transmembrane region" description="Helical" evidence="1">
    <location>
        <begin position="7"/>
        <end position="24"/>
    </location>
</feature>
<keyword evidence="1" id="KW-0812">Transmembrane</keyword>
<evidence type="ECO:0008006" key="4">
    <source>
        <dbReference type="Google" id="ProtNLM"/>
    </source>
</evidence>
<keyword evidence="3" id="KW-1185">Reference proteome</keyword>
<protein>
    <recommendedName>
        <fullName evidence="4">Cyclic lactone autoinducer peptide</fullName>
    </recommendedName>
</protein>
<comment type="caution">
    <text evidence="2">The sequence shown here is derived from an EMBL/GenBank/DDBJ whole genome shotgun (WGS) entry which is preliminary data.</text>
</comment>
<name>A0A2L2XE94_9FIRM</name>
<dbReference type="OrthoDB" id="1809800at2"/>
<evidence type="ECO:0000313" key="2">
    <source>
        <dbReference type="EMBL" id="GBF34324.1"/>
    </source>
</evidence>
<keyword evidence="1" id="KW-1133">Transmembrane helix</keyword>
<dbReference type="InterPro" id="IPR009229">
    <property type="entry name" value="AgrD"/>
</dbReference>
<proteinExistence type="predicted"/>
<gene>
    <name evidence="2" type="ORF">DCCM_3436</name>
</gene>